<gene>
    <name evidence="1" type="ORF">IZO911_LOCUS45265</name>
</gene>
<proteinExistence type="predicted"/>
<sequence>VFLCIIIRMGDNSGEFPCCVGFGRILRSCICACNIVFIYTPCTVPCKCIGGEDCGPPCCSNDGPCDPDGDCCCGPVFA</sequence>
<dbReference type="Proteomes" id="UP000663860">
    <property type="component" value="Unassembled WGS sequence"/>
</dbReference>
<dbReference type="EMBL" id="CAJNOE010003893">
    <property type="protein sequence ID" value="CAF1506804.1"/>
    <property type="molecule type" value="Genomic_DNA"/>
</dbReference>
<protein>
    <submittedName>
        <fullName evidence="1">Uncharacterized protein</fullName>
    </submittedName>
</protein>
<reference evidence="1" key="1">
    <citation type="submission" date="2021-02" db="EMBL/GenBank/DDBJ databases">
        <authorList>
            <person name="Nowell W R."/>
        </authorList>
    </citation>
    <scope>NUCLEOTIDE SEQUENCE</scope>
</reference>
<feature type="non-terminal residue" evidence="1">
    <location>
        <position position="1"/>
    </location>
</feature>
<dbReference type="AlphaFoldDB" id="A0A815TLJ4"/>
<comment type="caution">
    <text evidence="1">The sequence shown here is derived from an EMBL/GenBank/DDBJ whole genome shotgun (WGS) entry which is preliminary data.</text>
</comment>
<organism evidence="1 2">
    <name type="scientific">Adineta steineri</name>
    <dbReference type="NCBI Taxonomy" id="433720"/>
    <lineage>
        <taxon>Eukaryota</taxon>
        <taxon>Metazoa</taxon>
        <taxon>Spiralia</taxon>
        <taxon>Gnathifera</taxon>
        <taxon>Rotifera</taxon>
        <taxon>Eurotatoria</taxon>
        <taxon>Bdelloidea</taxon>
        <taxon>Adinetida</taxon>
        <taxon>Adinetidae</taxon>
        <taxon>Adineta</taxon>
    </lineage>
</organism>
<name>A0A815TLJ4_9BILA</name>
<evidence type="ECO:0000313" key="2">
    <source>
        <dbReference type="Proteomes" id="UP000663860"/>
    </source>
</evidence>
<accession>A0A815TLJ4</accession>
<evidence type="ECO:0000313" key="1">
    <source>
        <dbReference type="EMBL" id="CAF1506804.1"/>
    </source>
</evidence>